<evidence type="ECO:0000256" key="5">
    <source>
        <dbReference type="ARBA" id="ARBA00023136"/>
    </source>
</evidence>
<keyword evidence="4" id="KW-0297">G-protein coupled receptor</keyword>
<sequence length="274" mass="29845">IASLCQAATTVWTVGFWLALAAGLLGNSLAIFTIASLPRATSTFYVGLLAVSDLLALCVRGSIHVLTERGIITQAGAGSSLVAMLYDYAASYSNWLLVLIGVERLLTLRFPLQKRVLLTVRRAQASAALLALALLLAYGLAARALDYLDPQVFALRNLLYAVLPLLLNAAIIALVSCQMRRAQRAREKILTIARLENSITVMMLAAAVCFCLLTMPNCLLLYLYEAASRAVWNAPVAKARLILVSRITELLTLLNLSVNFLLYFLSAKKFRAQL</sequence>
<proteinExistence type="predicted"/>
<dbReference type="InterPro" id="IPR017452">
    <property type="entry name" value="GPCR_Rhodpsn_7TM"/>
</dbReference>
<dbReference type="STRING" id="188477.A0A3S1BNX2"/>
<dbReference type="InterPro" id="IPR000276">
    <property type="entry name" value="GPCR_Rhodpsn"/>
</dbReference>
<feature type="transmembrane region" description="Helical" evidence="8">
    <location>
        <begin position="157"/>
        <end position="177"/>
    </location>
</feature>
<keyword evidence="5 8" id="KW-0472">Membrane</keyword>
<evidence type="ECO:0000256" key="3">
    <source>
        <dbReference type="ARBA" id="ARBA00022989"/>
    </source>
</evidence>
<dbReference type="EMBL" id="RQTK01000093">
    <property type="protein sequence ID" value="RUS88071.1"/>
    <property type="molecule type" value="Genomic_DNA"/>
</dbReference>
<evidence type="ECO:0000313" key="11">
    <source>
        <dbReference type="Proteomes" id="UP000271974"/>
    </source>
</evidence>
<keyword evidence="7" id="KW-0807">Transducer</keyword>
<organism evidence="10 11">
    <name type="scientific">Elysia chlorotica</name>
    <name type="common">Eastern emerald elysia</name>
    <name type="synonym">Sea slug</name>
    <dbReference type="NCBI Taxonomy" id="188477"/>
    <lineage>
        <taxon>Eukaryota</taxon>
        <taxon>Metazoa</taxon>
        <taxon>Spiralia</taxon>
        <taxon>Lophotrochozoa</taxon>
        <taxon>Mollusca</taxon>
        <taxon>Gastropoda</taxon>
        <taxon>Heterobranchia</taxon>
        <taxon>Euthyneura</taxon>
        <taxon>Panpulmonata</taxon>
        <taxon>Sacoglossa</taxon>
        <taxon>Placobranchoidea</taxon>
        <taxon>Plakobranchidae</taxon>
        <taxon>Elysia</taxon>
    </lineage>
</organism>
<keyword evidence="3 8" id="KW-1133">Transmembrane helix</keyword>
<feature type="non-terminal residue" evidence="10">
    <location>
        <position position="274"/>
    </location>
</feature>
<feature type="domain" description="G-protein coupled receptors family 1 profile" evidence="9">
    <location>
        <begin position="26"/>
        <end position="263"/>
    </location>
</feature>
<keyword evidence="2 8" id="KW-0812">Transmembrane</keyword>
<evidence type="ECO:0000256" key="2">
    <source>
        <dbReference type="ARBA" id="ARBA00022692"/>
    </source>
</evidence>
<evidence type="ECO:0000313" key="10">
    <source>
        <dbReference type="EMBL" id="RUS88071.1"/>
    </source>
</evidence>
<keyword evidence="6" id="KW-0675">Receptor</keyword>
<comment type="caution">
    <text evidence="10">The sequence shown here is derived from an EMBL/GenBank/DDBJ whole genome shotgun (WGS) entry which is preliminary data.</text>
</comment>
<dbReference type="OrthoDB" id="6152417at2759"/>
<dbReference type="AlphaFoldDB" id="A0A3S1BNX2"/>
<keyword evidence="11" id="KW-1185">Reference proteome</keyword>
<comment type="subcellular location">
    <subcellularLocation>
        <location evidence="1">Membrane</location>
        <topology evidence="1">Multi-pass membrane protein</topology>
    </subcellularLocation>
</comment>
<evidence type="ECO:0000256" key="6">
    <source>
        <dbReference type="ARBA" id="ARBA00023170"/>
    </source>
</evidence>
<dbReference type="PRINTS" id="PR00237">
    <property type="entry name" value="GPCRRHODOPSN"/>
</dbReference>
<dbReference type="GO" id="GO:0005886">
    <property type="term" value="C:plasma membrane"/>
    <property type="evidence" value="ECO:0007669"/>
    <property type="project" value="TreeGrafter"/>
</dbReference>
<feature type="transmembrane region" description="Helical" evidence="8">
    <location>
        <begin position="127"/>
        <end position="145"/>
    </location>
</feature>
<name>A0A3S1BNX2_ELYCH</name>
<gene>
    <name evidence="10" type="ORF">EGW08_004124</name>
</gene>
<accession>A0A3S1BNX2</accession>
<evidence type="ECO:0000256" key="7">
    <source>
        <dbReference type="ARBA" id="ARBA00023224"/>
    </source>
</evidence>
<dbReference type="Proteomes" id="UP000271974">
    <property type="component" value="Unassembled WGS sequence"/>
</dbReference>
<feature type="non-terminal residue" evidence="10">
    <location>
        <position position="1"/>
    </location>
</feature>
<feature type="transmembrane region" description="Helical" evidence="8">
    <location>
        <begin position="198"/>
        <end position="223"/>
    </location>
</feature>
<feature type="transmembrane region" description="Helical" evidence="8">
    <location>
        <begin position="83"/>
        <end position="106"/>
    </location>
</feature>
<evidence type="ECO:0000256" key="4">
    <source>
        <dbReference type="ARBA" id="ARBA00023040"/>
    </source>
</evidence>
<dbReference type="PANTHER" id="PTHR24243">
    <property type="entry name" value="G-PROTEIN COUPLED RECEPTOR"/>
    <property type="match status" value="1"/>
</dbReference>
<reference evidence="10 11" key="1">
    <citation type="submission" date="2019-01" db="EMBL/GenBank/DDBJ databases">
        <title>A draft genome assembly of the solar-powered sea slug Elysia chlorotica.</title>
        <authorList>
            <person name="Cai H."/>
            <person name="Li Q."/>
            <person name="Fang X."/>
            <person name="Li J."/>
            <person name="Curtis N.E."/>
            <person name="Altenburger A."/>
            <person name="Shibata T."/>
            <person name="Feng M."/>
            <person name="Maeda T."/>
            <person name="Schwartz J.A."/>
            <person name="Shigenobu S."/>
            <person name="Lundholm N."/>
            <person name="Nishiyama T."/>
            <person name="Yang H."/>
            <person name="Hasebe M."/>
            <person name="Li S."/>
            <person name="Pierce S.K."/>
            <person name="Wang J."/>
        </authorList>
    </citation>
    <scope>NUCLEOTIDE SEQUENCE [LARGE SCALE GENOMIC DNA]</scope>
    <source>
        <strain evidence="10">EC2010</strain>
        <tissue evidence="10">Whole organism of an adult</tissue>
    </source>
</reference>
<dbReference type="SUPFAM" id="SSF81321">
    <property type="entry name" value="Family A G protein-coupled receptor-like"/>
    <property type="match status" value="1"/>
</dbReference>
<dbReference type="GO" id="GO:0004930">
    <property type="term" value="F:G protein-coupled receptor activity"/>
    <property type="evidence" value="ECO:0007669"/>
    <property type="project" value="UniProtKB-KW"/>
</dbReference>
<feature type="transmembrane region" description="Helical" evidence="8">
    <location>
        <begin position="243"/>
        <end position="265"/>
    </location>
</feature>
<feature type="transmembrane region" description="Helical" evidence="8">
    <location>
        <begin position="16"/>
        <end position="37"/>
    </location>
</feature>
<evidence type="ECO:0000256" key="1">
    <source>
        <dbReference type="ARBA" id="ARBA00004141"/>
    </source>
</evidence>
<protein>
    <recommendedName>
        <fullName evidence="9">G-protein coupled receptors family 1 profile domain-containing protein</fullName>
    </recommendedName>
</protein>
<dbReference type="PROSITE" id="PS50262">
    <property type="entry name" value="G_PROTEIN_RECEP_F1_2"/>
    <property type="match status" value="1"/>
</dbReference>
<dbReference type="Gene3D" id="1.20.1070.10">
    <property type="entry name" value="Rhodopsin 7-helix transmembrane proteins"/>
    <property type="match status" value="1"/>
</dbReference>
<dbReference type="PANTHER" id="PTHR24243:SF230">
    <property type="entry name" value="G-PROTEIN COUPLED RECEPTORS FAMILY 1 PROFILE DOMAIN-CONTAINING PROTEIN"/>
    <property type="match status" value="1"/>
</dbReference>
<evidence type="ECO:0000256" key="8">
    <source>
        <dbReference type="SAM" id="Phobius"/>
    </source>
</evidence>
<evidence type="ECO:0000259" key="9">
    <source>
        <dbReference type="PROSITE" id="PS50262"/>
    </source>
</evidence>
<feature type="transmembrane region" description="Helical" evidence="8">
    <location>
        <begin position="44"/>
        <end position="63"/>
    </location>
</feature>